<keyword evidence="2" id="KW-1185">Reference proteome</keyword>
<gene>
    <name evidence="1" type="ORF">BT67DRAFT_440975</name>
</gene>
<name>A0AAN6ZF92_9PEZI</name>
<evidence type="ECO:0000313" key="1">
    <source>
        <dbReference type="EMBL" id="KAK4135309.1"/>
    </source>
</evidence>
<evidence type="ECO:0000313" key="2">
    <source>
        <dbReference type="Proteomes" id="UP001304895"/>
    </source>
</evidence>
<protein>
    <submittedName>
        <fullName evidence="1">Uncharacterized protein</fullName>
    </submittedName>
</protein>
<dbReference type="Proteomes" id="UP001304895">
    <property type="component" value="Unassembled WGS sequence"/>
</dbReference>
<reference evidence="1" key="1">
    <citation type="journal article" date="2023" name="Mol. Phylogenet. Evol.">
        <title>Genome-scale phylogeny and comparative genomics of the fungal order Sordariales.</title>
        <authorList>
            <person name="Hensen N."/>
            <person name="Bonometti L."/>
            <person name="Westerberg I."/>
            <person name="Brannstrom I.O."/>
            <person name="Guillou S."/>
            <person name="Cros-Aarteil S."/>
            <person name="Calhoun S."/>
            <person name="Haridas S."/>
            <person name="Kuo A."/>
            <person name="Mondo S."/>
            <person name="Pangilinan J."/>
            <person name="Riley R."/>
            <person name="LaButti K."/>
            <person name="Andreopoulos B."/>
            <person name="Lipzen A."/>
            <person name="Chen C."/>
            <person name="Yan M."/>
            <person name="Daum C."/>
            <person name="Ng V."/>
            <person name="Clum A."/>
            <person name="Steindorff A."/>
            <person name="Ohm R.A."/>
            <person name="Martin F."/>
            <person name="Silar P."/>
            <person name="Natvig D.O."/>
            <person name="Lalanne C."/>
            <person name="Gautier V."/>
            <person name="Ament-Velasquez S.L."/>
            <person name="Kruys A."/>
            <person name="Hutchinson M.I."/>
            <person name="Powell A.J."/>
            <person name="Barry K."/>
            <person name="Miller A.N."/>
            <person name="Grigoriev I.V."/>
            <person name="Debuchy R."/>
            <person name="Gladieux P."/>
            <person name="Hiltunen Thoren M."/>
            <person name="Johannesson H."/>
        </authorList>
    </citation>
    <scope>NUCLEOTIDE SEQUENCE</scope>
    <source>
        <strain evidence="1">CBS 123565</strain>
    </source>
</reference>
<organism evidence="1 2">
    <name type="scientific">Trichocladium antarcticum</name>
    <dbReference type="NCBI Taxonomy" id="1450529"/>
    <lineage>
        <taxon>Eukaryota</taxon>
        <taxon>Fungi</taxon>
        <taxon>Dikarya</taxon>
        <taxon>Ascomycota</taxon>
        <taxon>Pezizomycotina</taxon>
        <taxon>Sordariomycetes</taxon>
        <taxon>Sordariomycetidae</taxon>
        <taxon>Sordariales</taxon>
        <taxon>Chaetomiaceae</taxon>
        <taxon>Trichocladium</taxon>
    </lineage>
</organism>
<proteinExistence type="predicted"/>
<comment type="caution">
    <text evidence="1">The sequence shown here is derived from an EMBL/GenBank/DDBJ whole genome shotgun (WGS) entry which is preliminary data.</text>
</comment>
<accession>A0AAN6ZF92</accession>
<dbReference type="PROSITE" id="PS51257">
    <property type="entry name" value="PROKAR_LIPOPROTEIN"/>
    <property type="match status" value="1"/>
</dbReference>
<reference evidence="1" key="2">
    <citation type="submission" date="2023-05" db="EMBL/GenBank/DDBJ databases">
        <authorList>
            <consortium name="Lawrence Berkeley National Laboratory"/>
            <person name="Steindorff A."/>
            <person name="Hensen N."/>
            <person name="Bonometti L."/>
            <person name="Westerberg I."/>
            <person name="Brannstrom I.O."/>
            <person name="Guillou S."/>
            <person name="Cros-Aarteil S."/>
            <person name="Calhoun S."/>
            <person name="Haridas S."/>
            <person name="Kuo A."/>
            <person name="Mondo S."/>
            <person name="Pangilinan J."/>
            <person name="Riley R."/>
            <person name="Labutti K."/>
            <person name="Andreopoulos B."/>
            <person name="Lipzen A."/>
            <person name="Chen C."/>
            <person name="Yanf M."/>
            <person name="Daum C."/>
            <person name="Ng V."/>
            <person name="Clum A."/>
            <person name="Ohm R."/>
            <person name="Martin F."/>
            <person name="Silar P."/>
            <person name="Natvig D."/>
            <person name="Lalanne C."/>
            <person name="Gautier V."/>
            <person name="Ament-Velasquez S.L."/>
            <person name="Kruys A."/>
            <person name="Hutchinson M.I."/>
            <person name="Powell A.J."/>
            <person name="Barry K."/>
            <person name="Miller A.N."/>
            <person name="Grigoriev I.V."/>
            <person name="Debuchy R."/>
            <person name="Gladieux P."/>
            <person name="Thoren M.H."/>
            <person name="Johannesson H."/>
        </authorList>
    </citation>
    <scope>NUCLEOTIDE SEQUENCE</scope>
    <source>
        <strain evidence="1">CBS 123565</strain>
    </source>
</reference>
<dbReference type="EMBL" id="MU853406">
    <property type="protein sequence ID" value="KAK4135309.1"/>
    <property type="molecule type" value="Genomic_DNA"/>
</dbReference>
<dbReference type="AlphaFoldDB" id="A0AAN6ZF92"/>
<sequence>MWLLLRVLADLARRCSSPGGPVSLACWYSSDDADAGAFLGKRIETWSLKVGKGGNAVGLLAWYPVVVSRLGPSGN</sequence>